<protein>
    <submittedName>
        <fullName evidence="6">Biotin-dependent carboxyltransferase family protein</fullName>
    </submittedName>
</protein>
<dbReference type="RefSeq" id="WP_171199141.1">
    <property type="nucleotide sequence ID" value="NZ_JABEND010000003.1"/>
</dbReference>
<proteinExistence type="predicted"/>
<evidence type="ECO:0000256" key="2">
    <source>
        <dbReference type="ARBA" id="ARBA00022801"/>
    </source>
</evidence>
<dbReference type="NCBIfam" id="TIGR00724">
    <property type="entry name" value="urea_amlyse_rel"/>
    <property type="match status" value="1"/>
</dbReference>
<sequence length="341" mass="34650">MTPPAQLDVISTGPLTLVQDLGRPGWAHLGVSDSGAADRAAFRRGAALVGNDVGRPALEVVLGGLAVRAVGAVRVAVTGAGVPLRHQRAADRSTQRPSCDTVLQLADGDVLRLGTPRSGLRNYLSVSGGIDVPAVLGSRSTDTLSGLGPAPVRPGDRLPVGSAPGEPVFTDPVGTGPVSRGSVPNSAVPHHPVASDPAPADNARALDATEALTLPVIPGPRSDYLADPDLLVRSAWTVSPHSDRIGLRLLHPGGEKFARATGFADRELPSEPMLRGAIQVPPSGEPVILFADHPTTGGYPVIGVVADAGLDALAQLRPGAAVRFRWSPGASAPGAGAPDIG</sequence>
<feature type="region of interest" description="Disordered" evidence="4">
    <location>
        <begin position="141"/>
        <end position="199"/>
    </location>
</feature>
<accession>A0A849A8P6</accession>
<feature type="domain" description="Carboxyltransferase" evidence="5">
    <location>
        <begin position="28"/>
        <end position="340"/>
    </location>
</feature>
<dbReference type="PANTHER" id="PTHR43309:SF3">
    <property type="entry name" value="5-OXOPROLINASE SUBUNIT C"/>
    <property type="match status" value="1"/>
</dbReference>
<dbReference type="SMART" id="SM00797">
    <property type="entry name" value="AHS2"/>
    <property type="match status" value="1"/>
</dbReference>
<dbReference type="Gene3D" id="2.40.100.10">
    <property type="entry name" value="Cyclophilin-like"/>
    <property type="match status" value="1"/>
</dbReference>
<dbReference type="GO" id="GO:0016787">
    <property type="term" value="F:hydrolase activity"/>
    <property type="evidence" value="ECO:0007669"/>
    <property type="project" value="UniProtKB-KW"/>
</dbReference>
<keyword evidence="2" id="KW-0378">Hydrolase</keyword>
<dbReference type="AlphaFoldDB" id="A0A849A8P6"/>
<keyword evidence="6" id="KW-0808">Transferase</keyword>
<gene>
    <name evidence="6" type="ORF">HKD39_06950</name>
</gene>
<dbReference type="GO" id="GO:0005524">
    <property type="term" value="F:ATP binding"/>
    <property type="evidence" value="ECO:0007669"/>
    <property type="project" value="UniProtKB-KW"/>
</dbReference>
<dbReference type="SUPFAM" id="SSF50891">
    <property type="entry name" value="Cyclophilin-like"/>
    <property type="match status" value="1"/>
</dbReference>
<dbReference type="EMBL" id="JABEND010000003">
    <property type="protein sequence ID" value="NNG35451.1"/>
    <property type="molecule type" value="Genomic_DNA"/>
</dbReference>
<keyword evidence="7" id="KW-1185">Reference proteome</keyword>
<dbReference type="InterPro" id="IPR052708">
    <property type="entry name" value="PxpC"/>
</dbReference>
<dbReference type="Pfam" id="PF02626">
    <property type="entry name" value="CT_A_B"/>
    <property type="match status" value="1"/>
</dbReference>
<dbReference type="GO" id="GO:0016740">
    <property type="term" value="F:transferase activity"/>
    <property type="evidence" value="ECO:0007669"/>
    <property type="project" value="UniProtKB-KW"/>
</dbReference>
<evidence type="ECO:0000259" key="5">
    <source>
        <dbReference type="SMART" id="SM00797"/>
    </source>
</evidence>
<dbReference type="InterPro" id="IPR029000">
    <property type="entry name" value="Cyclophilin-like_dom_sf"/>
</dbReference>
<comment type="caution">
    <text evidence="6">The sequence shown here is derived from an EMBL/GenBank/DDBJ whole genome shotgun (WGS) entry which is preliminary data.</text>
</comment>
<evidence type="ECO:0000313" key="6">
    <source>
        <dbReference type="EMBL" id="NNG35451.1"/>
    </source>
</evidence>
<dbReference type="PANTHER" id="PTHR43309">
    <property type="entry name" value="5-OXOPROLINASE SUBUNIT C"/>
    <property type="match status" value="1"/>
</dbReference>
<evidence type="ECO:0000256" key="3">
    <source>
        <dbReference type="ARBA" id="ARBA00022840"/>
    </source>
</evidence>
<reference evidence="6 7" key="1">
    <citation type="submission" date="2020-05" db="EMBL/GenBank/DDBJ databases">
        <title>Nakamurella sp. DB0629 isolated from air conditioner.</title>
        <authorList>
            <person name="Kim D.H."/>
            <person name="Kim D.-U."/>
        </authorList>
    </citation>
    <scope>NUCLEOTIDE SEQUENCE [LARGE SCALE GENOMIC DNA]</scope>
    <source>
        <strain evidence="6 7">DB0629</strain>
    </source>
</reference>
<keyword evidence="1" id="KW-0547">Nucleotide-binding</keyword>
<dbReference type="InterPro" id="IPR003778">
    <property type="entry name" value="CT_A_B"/>
</dbReference>
<keyword evidence="3" id="KW-0067">ATP-binding</keyword>
<evidence type="ECO:0000313" key="7">
    <source>
        <dbReference type="Proteomes" id="UP000562984"/>
    </source>
</evidence>
<organism evidence="6 7">
    <name type="scientific">Nakamurella aerolata</name>
    <dbReference type="NCBI Taxonomy" id="1656892"/>
    <lineage>
        <taxon>Bacteria</taxon>
        <taxon>Bacillati</taxon>
        <taxon>Actinomycetota</taxon>
        <taxon>Actinomycetes</taxon>
        <taxon>Nakamurellales</taxon>
        <taxon>Nakamurellaceae</taxon>
        <taxon>Nakamurella</taxon>
    </lineage>
</organism>
<name>A0A849A8P6_9ACTN</name>
<dbReference type="Proteomes" id="UP000562984">
    <property type="component" value="Unassembled WGS sequence"/>
</dbReference>
<evidence type="ECO:0000256" key="1">
    <source>
        <dbReference type="ARBA" id="ARBA00022741"/>
    </source>
</evidence>
<evidence type="ECO:0000256" key="4">
    <source>
        <dbReference type="SAM" id="MobiDB-lite"/>
    </source>
</evidence>